<name>A0A1I1JWR0_9ACTN</name>
<evidence type="ECO:0000256" key="10">
    <source>
        <dbReference type="ARBA" id="ARBA00023239"/>
    </source>
</evidence>
<dbReference type="InterPro" id="IPR044090">
    <property type="entry name" value="Nei2_N"/>
</dbReference>
<evidence type="ECO:0000313" key="16">
    <source>
        <dbReference type="EMBL" id="SFC52815.1"/>
    </source>
</evidence>
<dbReference type="CDD" id="cd08971">
    <property type="entry name" value="AcNei2_N"/>
    <property type="match status" value="1"/>
</dbReference>
<dbReference type="PROSITE" id="PS51066">
    <property type="entry name" value="ZF_FPG_2"/>
    <property type="match status" value="1"/>
</dbReference>
<dbReference type="AlphaFoldDB" id="A0A1I1JWR0"/>
<proteinExistence type="inferred from homology"/>
<dbReference type="Pfam" id="PF01149">
    <property type="entry name" value="Fapy_DNA_glyco"/>
    <property type="match status" value="1"/>
</dbReference>
<keyword evidence="12" id="KW-0326">Glycosidase</keyword>
<evidence type="ECO:0000256" key="13">
    <source>
        <dbReference type="PROSITE-ProRule" id="PRU00391"/>
    </source>
</evidence>
<keyword evidence="5 13" id="KW-0863">Zinc-finger</keyword>
<evidence type="ECO:0000256" key="11">
    <source>
        <dbReference type="ARBA" id="ARBA00023268"/>
    </source>
</evidence>
<dbReference type="PANTHER" id="PTHR42697">
    <property type="entry name" value="ENDONUCLEASE 8"/>
    <property type="match status" value="1"/>
</dbReference>
<evidence type="ECO:0000259" key="15">
    <source>
        <dbReference type="PROSITE" id="PS51068"/>
    </source>
</evidence>
<keyword evidence="3" id="KW-0479">Metal-binding</keyword>
<keyword evidence="9" id="KW-0234">DNA repair</keyword>
<dbReference type="GO" id="GO:0000703">
    <property type="term" value="F:oxidized pyrimidine nucleobase lesion DNA N-glycosylase activity"/>
    <property type="evidence" value="ECO:0007669"/>
    <property type="project" value="TreeGrafter"/>
</dbReference>
<comment type="similarity">
    <text evidence="1">Belongs to the FPG family.</text>
</comment>
<keyword evidence="16" id="KW-0540">Nuclease</keyword>
<dbReference type="InterPro" id="IPR035937">
    <property type="entry name" value="FPG_N"/>
</dbReference>
<dbReference type="InterPro" id="IPR012319">
    <property type="entry name" value="FPG_cat"/>
</dbReference>
<keyword evidence="16" id="KW-0255">Endonuclease</keyword>
<dbReference type="EC" id="4.2.99.18" evidence="2"/>
<dbReference type="Gene3D" id="3.20.190.10">
    <property type="entry name" value="MutM-like, N-terminal"/>
    <property type="match status" value="1"/>
</dbReference>
<keyword evidence="7" id="KW-0862">Zinc</keyword>
<accession>A0A1I1JWR0</accession>
<dbReference type="SUPFAM" id="SSF46946">
    <property type="entry name" value="S13-like H2TH domain"/>
    <property type="match status" value="1"/>
</dbReference>
<dbReference type="GO" id="GO:0140078">
    <property type="term" value="F:class I DNA-(apurinic or apyrimidinic site) endonuclease activity"/>
    <property type="evidence" value="ECO:0007669"/>
    <property type="project" value="UniProtKB-EC"/>
</dbReference>
<dbReference type="SMART" id="SM01232">
    <property type="entry name" value="H2TH"/>
    <property type="match status" value="1"/>
</dbReference>
<feature type="domain" description="Formamidopyrimidine-DNA glycosylase catalytic" evidence="15">
    <location>
        <begin position="2"/>
        <end position="129"/>
    </location>
</feature>
<evidence type="ECO:0000313" key="17">
    <source>
        <dbReference type="Proteomes" id="UP000198832"/>
    </source>
</evidence>
<dbReference type="OrthoDB" id="9800855at2"/>
<evidence type="ECO:0000256" key="4">
    <source>
        <dbReference type="ARBA" id="ARBA00022763"/>
    </source>
</evidence>
<dbReference type="SUPFAM" id="SSF81624">
    <property type="entry name" value="N-terminal domain of MutM-like DNA repair proteins"/>
    <property type="match status" value="1"/>
</dbReference>
<dbReference type="STRING" id="574651.SAMN04487968_107181"/>
<keyword evidence="4" id="KW-0227">DNA damage</keyword>
<keyword evidence="17" id="KW-1185">Reference proteome</keyword>
<dbReference type="PANTHER" id="PTHR42697:SF1">
    <property type="entry name" value="ENDONUCLEASE 8"/>
    <property type="match status" value="1"/>
</dbReference>
<feature type="domain" description="FPG-type" evidence="14">
    <location>
        <begin position="209"/>
        <end position="248"/>
    </location>
</feature>
<evidence type="ECO:0000256" key="7">
    <source>
        <dbReference type="ARBA" id="ARBA00022833"/>
    </source>
</evidence>
<dbReference type="InterPro" id="IPR000214">
    <property type="entry name" value="Znf_DNA_glyclase/AP_lyase"/>
</dbReference>
<dbReference type="InterPro" id="IPR015886">
    <property type="entry name" value="H2TH_FPG"/>
</dbReference>
<gene>
    <name evidence="16" type="ORF">SAMN04487968_107181</name>
</gene>
<dbReference type="GO" id="GO:0006284">
    <property type="term" value="P:base-excision repair"/>
    <property type="evidence" value="ECO:0007669"/>
    <property type="project" value="InterPro"/>
</dbReference>
<organism evidence="16 17">
    <name type="scientific">Nocardioides terrae</name>
    <dbReference type="NCBI Taxonomy" id="574651"/>
    <lineage>
        <taxon>Bacteria</taxon>
        <taxon>Bacillati</taxon>
        <taxon>Actinomycetota</taxon>
        <taxon>Actinomycetes</taxon>
        <taxon>Propionibacteriales</taxon>
        <taxon>Nocardioidaceae</taxon>
        <taxon>Nocardioides</taxon>
    </lineage>
</organism>
<dbReference type="SUPFAM" id="SSF57716">
    <property type="entry name" value="Glucocorticoid receptor-like (DNA-binding domain)"/>
    <property type="match status" value="1"/>
</dbReference>
<keyword evidence="6" id="KW-0378">Hydrolase</keyword>
<dbReference type="GO" id="GO:0008270">
    <property type="term" value="F:zinc ion binding"/>
    <property type="evidence" value="ECO:0007669"/>
    <property type="project" value="UniProtKB-KW"/>
</dbReference>
<dbReference type="SMART" id="SM00898">
    <property type="entry name" value="Fapy_DNA_glyco"/>
    <property type="match status" value="1"/>
</dbReference>
<evidence type="ECO:0000256" key="1">
    <source>
        <dbReference type="ARBA" id="ARBA00009409"/>
    </source>
</evidence>
<dbReference type="RefSeq" id="WP_091123736.1">
    <property type="nucleotide sequence ID" value="NZ_FOLB01000007.1"/>
</dbReference>
<dbReference type="PROSITE" id="PS51068">
    <property type="entry name" value="FPG_CAT"/>
    <property type="match status" value="1"/>
</dbReference>
<dbReference type="Gene3D" id="1.10.8.50">
    <property type="match status" value="1"/>
</dbReference>
<evidence type="ECO:0000256" key="3">
    <source>
        <dbReference type="ARBA" id="ARBA00022723"/>
    </source>
</evidence>
<dbReference type="Proteomes" id="UP000198832">
    <property type="component" value="Unassembled WGS sequence"/>
</dbReference>
<protein>
    <recommendedName>
        <fullName evidence="2">DNA-(apurinic or apyrimidinic site) lyase</fullName>
        <ecNumber evidence="2">4.2.99.18</ecNumber>
    </recommendedName>
</protein>
<dbReference type="InterPro" id="IPR010979">
    <property type="entry name" value="Ribosomal_uS13-like_H2TH"/>
</dbReference>
<evidence type="ECO:0000256" key="8">
    <source>
        <dbReference type="ARBA" id="ARBA00023125"/>
    </source>
</evidence>
<keyword evidence="10" id="KW-0456">Lyase</keyword>
<evidence type="ECO:0000259" key="14">
    <source>
        <dbReference type="PROSITE" id="PS51066"/>
    </source>
</evidence>
<evidence type="ECO:0000256" key="12">
    <source>
        <dbReference type="ARBA" id="ARBA00023295"/>
    </source>
</evidence>
<evidence type="ECO:0000256" key="5">
    <source>
        <dbReference type="ARBA" id="ARBA00022771"/>
    </source>
</evidence>
<reference evidence="16 17" key="1">
    <citation type="submission" date="2016-10" db="EMBL/GenBank/DDBJ databases">
        <authorList>
            <person name="de Groot N.N."/>
        </authorList>
    </citation>
    <scope>NUCLEOTIDE SEQUENCE [LARGE SCALE GENOMIC DNA]</scope>
    <source>
        <strain evidence="16 17">CGMCC 1.7056</strain>
    </source>
</reference>
<dbReference type="EMBL" id="FOLB01000007">
    <property type="protein sequence ID" value="SFC52815.1"/>
    <property type="molecule type" value="Genomic_DNA"/>
</dbReference>
<dbReference type="GO" id="GO:0003684">
    <property type="term" value="F:damaged DNA binding"/>
    <property type="evidence" value="ECO:0007669"/>
    <property type="project" value="InterPro"/>
</dbReference>
<keyword evidence="11" id="KW-0511">Multifunctional enzyme</keyword>
<evidence type="ECO:0000256" key="2">
    <source>
        <dbReference type="ARBA" id="ARBA00012720"/>
    </source>
</evidence>
<keyword evidence="8" id="KW-0238">DNA-binding</keyword>
<evidence type="ECO:0000256" key="6">
    <source>
        <dbReference type="ARBA" id="ARBA00022801"/>
    </source>
</evidence>
<sequence>MPEGDAVLRTARRLDRALTGAVLTRTELRVPRFATVDLAGETVTGTIARGKHLLTRVGTEWTLHTHLKMDGSWVTLRPGQRWPKPAHAARAILESDATQAVGFLLGIVEVIPQSAEATTLGHLGPDLLGDWDEEEAVRRLSTHTDEPIFDALRDQTSLAGIGTMWAAETLFTMGVHPTTRVADVPDLRRMVRVARLKLQQAMDRRGTMAVYARERTTCLRCGAPIRRIEMGAAEGRPRPAYFCPSCQPERS</sequence>
<evidence type="ECO:0000256" key="9">
    <source>
        <dbReference type="ARBA" id="ARBA00023204"/>
    </source>
</evidence>